<dbReference type="EMBL" id="JAUYVH010000017">
    <property type="protein sequence ID" value="MDQ9172182.1"/>
    <property type="molecule type" value="Genomic_DNA"/>
</dbReference>
<dbReference type="RefSeq" id="WP_338438191.1">
    <property type="nucleotide sequence ID" value="NZ_JAUYVH010000017.1"/>
</dbReference>
<dbReference type="PANTHER" id="PTHR47515:SF1">
    <property type="entry name" value="BLR2054 PROTEIN"/>
    <property type="match status" value="1"/>
</dbReference>
<evidence type="ECO:0000256" key="1">
    <source>
        <dbReference type="SAM" id="Coils"/>
    </source>
</evidence>
<proteinExistence type="predicted"/>
<keyword evidence="1" id="KW-0175">Coiled coil</keyword>
<dbReference type="PROSITE" id="PS50994">
    <property type="entry name" value="INTEGRASE"/>
    <property type="match status" value="1"/>
</dbReference>
<dbReference type="InterPro" id="IPR025948">
    <property type="entry name" value="HTH-like_dom"/>
</dbReference>
<reference evidence="3 4" key="1">
    <citation type="submission" date="2023-08" db="EMBL/GenBank/DDBJ databases">
        <title>Oxalobacteraceae gen .nov., isolated from river sludge outside the plant.</title>
        <authorList>
            <person name="Zhao S.Y."/>
        </authorList>
    </citation>
    <scope>NUCLEOTIDE SEQUENCE [LARGE SCALE GENOMIC DNA]</scope>
    <source>
        <strain evidence="3 4">R-40</strain>
    </source>
</reference>
<feature type="domain" description="Integrase catalytic" evidence="2">
    <location>
        <begin position="200"/>
        <end position="361"/>
    </location>
</feature>
<dbReference type="PANTHER" id="PTHR47515">
    <property type="entry name" value="LOW CALCIUM RESPONSE LOCUS PROTEIN T"/>
    <property type="match status" value="1"/>
</dbReference>
<dbReference type="SUPFAM" id="SSF46689">
    <property type="entry name" value="Homeodomain-like"/>
    <property type="match status" value="1"/>
</dbReference>
<accession>A0ABU1BT76</accession>
<dbReference type="NCBIfam" id="NF033516">
    <property type="entry name" value="transpos_IS3"/>
    <property type="match status" value="1"/>
</dbReference>
<dbReference type="Pfam" id="PF01527">
    <property type="entry name" value="HTH_Tnp_1"/>
    <property type="match status" value="1"/>
</dbReference>
<dbReference type="Gene3D" id="3.30.420.10">
    <property type="entry name" value="Ribonuclease H-like superfamily/Ribonuclease H"/>
    <property type="match status" value="1"/>
</dbReference>
<dbReference type="InterPro" id="IPR048020">
    <property type="entry name" value="Transpos_IS3"/>
</dbReference>
<dbReference type="SUPFAM" id="SSF53098">
    <property type="entry name" value="Ribonuclease H-like"/>
    <property type="match status" value="1"/>
</dbReference>
<feature type="coiled-coil region" evidence="1">
    <location>
        <begin position="49"/>
        <end position="76"/>
    </location>
</feature>
<dbReference type="InterPro" id="IPR012337">
    <property type="entry name" value="RNaseH-like_sf"/>
</dbReference>
<dbReference type="InterPro" id="IPR002514">
    <property type="entry name" value="Transposase_8"/>
</dbReference>
<name>A0ABU1BT76_9BURK</name>
<keyword evidence="4" id="KW-1185">Reference proteome</keyword>
<comment type="caution">
    <text evidence="3">The sequence shown here is derived from an EMBL/GenBank/DDBJ whole genome shotgun (WGS) entry which is preliminary data.</text>
</comment>
<gene>
    <name evidence="3" type="ORF">Q8A64_17360</name>
</gene>
<dbReference type="InterPro" id="IPR009057">
    <property type="entry name" value="Homeodomain-like_sf"/>
</dbReference>
<evidence type="ECO:0000313" key="4">
    <source>
        <dbReference type="Proteomes" id="UP001225596"/>
    </source>
</evidence>
<dbReference type="Pfam" id="PF13276">
    <property type="entry name" value="HTH_21"/>
    <property type="match status" value="1"/>
</dbReference>
<sequence>MKKKRFSIEQIVAVLKQAELGMPVADLIRQVGISEQTFYRWKKQYAGMQSDQVRELKQLQEENARLKKLVAELSLDKAILQDVAFKKVARPALKREVVDYIVSHYGLQIRRACRLIKQSRSVQYYQSVKDPKLALRGRMREIAQTRVRYGYRRVHVLLKREGWQLGKNQMYRLYSEEQLQLRSKLPKRRKMVVTRQAKIKPIRPNEAWSMDFVADQLANGMKFRTLTIVDVFSKEALAIEVGQRLRSEHVVAALNRLAAQRDAPKYLFVDNGSEFSGQLLDLWAYHHQARIDFSRPGKPTDNCHIETFNGSFRDECLNLHWFESLEEAKVIIEAWRREYNESRPHSTLNDLSPAEFARRTELSSTGSV</sequence>
<protein>
    <submittedName>
        <fullName evidence="3">IS3 family transposase</fullName>
    </submittedName>
</protein>
<organism evidence="3 4">
    <name type="scientific">Keguizhuia sedimenti</name>
    <dbReference type="NCBI Taxonomy" id="3064264"/>
    <lineage>
        <taxon>Bacteria</taxon>
        <taxon>Pseudomonadati</taxon>
        <taxon>Pseudomonadota</taxon>
        <taxon>Betaproteobacteria</taxon>
        <taxon>Burkholderiales</taxon>
        <taxon>Oxalobacteraceae</taxon>
        <taxon>Keguizhuia</taxon>
    </lineage>
</organism>
<dbReference type="Proteomes" id="UP001225596">
    <property type="component" value="Unassembled WGS sequence"/>
</dbReference>
<evidence type="ECO:0000259" key="2">
    <source>
        <dbReference type="PROSITE" id="PS50994"/>
    </source>
</evidence>
<dbReference type="Pfam" id="PF13683">
    <property type="entry name" value="rve_3"/>
    <property type="match status" value="1"/>
</dbReference>
<dbReference type="InterPro" id="IPR036397">
    <property type="entry name" value="RNaseH_sf"/>
</dbReference>
<evidence type="ECO:0000313" key="3">
    <source>
        <dbReference type="EMBL" id="MDQ9172182.1"/>
    </source>
</evidence>
<dbReference type="InterPro" id="IPR001584">
    <property type="entry name" value="Integrase_cat-core"/>
</dbReference>